<protein>
    <recommendedName>
        <fullName evidence="1">Defective in cullin neddylation protein</fullName>
    </recommendedName>
</protein>
<feature type="compositionally biased region" description="Low complexity" evidence="2">
    <location>
        <begin position="32"/>
        <end position="51"/>
    </location>
</feature>
<feature type="region of interest" description="Disordered" evidence="2">
    <location>
        <begin position="21"/>
        <end position="53"/>
    </location>
</feature>
<evidence type="ECO:0000256" key="1">
    <source>
        <dbReference type="RuleBase" id="RU410713"/>
    </source>
</evidence>
<dbReference type="InterPro" id="IPR005176">
    <property type="entry name" value="PONY_dom"/>
</dbReference>
<dbReference type="GO" id="GO:0000151">
    <property type="term" value="C:ubiquitin ligase complex"/>
    <property type="evidence" value="ECO:0007669"/>
    <property type="project" value="TreeGrafter"/>
</dbReference>
<dbReference type="EMBL" id="ML179036">
    <property type="protein sequence ID" value="THV07975.1"/>
    <property type="molecule type" value="Genomic_DNA"/>
</dbReference>
<organism evidence="4 5">
    <name type="scientific">Dendrothele bispora (strain CBS 962.96)</name>
    <dbReference type="NCBI Taxonomy" id="1314807"/>
    <lineage>
        <taxon>Eukaryota</taxon>
        <taxon>Fungi</taxon>
        <taxon>Dikarya</taxon>
        <taxon>Basidiomycota</taxon>
        <taxon>Agaricomycotina</taxon>
        <taxon>Agaricomycetes</taxon>
        <taxon>Agaricomycetidae</taxon>
        <taxon>Agaricales</taxon>
        <taxon>Agaricales incertae sedis</taxon>
        <taxon>Dendrothele</taxon>
    </lineage>
</organism>
<name>A0A4S8MXM5_DENBC</name>
<accession>A0A4S8MXM5</accession>
<evidence type="ECO:0000313" key="5">
    <source>
        <dbReference type="Proteomes" id="UP000297245"/>
    </source>
</evidence>
<dbReference type="GO" id="GO:0031624">
    <property type="term" value="F:ubiquitin conjugating enzyme binding"/>
    <property type="evidence" value="ECO:0007669"/>
    <property type="project" value="TreeGrafter"/>
</dbReference>
<feature type="domain" description="DCUN1" evidence="3">
    <location>
        <begin position="57"/>
        <end position="129"/>
    </location>
</feature>
<dbReference type="PROSITE" id="PS51229">
    <property type="entry name" value="DCUN1"/>
    <property type="match status" value="1"/>
</dbReference>
<evidence type="ECO:0000313" key="4">
    <source>
        <dbReference type="EMBL" id="THV07975.1"/>
    </source>
</evidence>
<dbReference type="GO" id="GO:0032182">
    <property type="term" value="F:ubiquitin-like protein binding"/>
    <property type="evidence" value="ECO:0007669"/>
    <property type="project" value="TreeGrafter"/>
</dbReference>
<sequence length="129" mass="13946">MRLSSLLCCVPDKTVYRDDQISVPNKKSKEPAVPTATSSASSTPVASSTSAKKSDIYTPAGSLQIFQQYCDEDDPDVIGPEGLEKLFNDAGISVEGAMPMILAWQLQASEMMKVTKEEWVRGTAGLNPF</sequence>
<dbReference type="GO" id="GO:0097602">
    <property type="term" value="F:cullin family protein binding"/>
    <property type="evidence" value="ECO:0007669"/>
    <property type="project" value="TreeGrafter"/>
</dbReference>
<keyword evidence="5" id="KW-1185">Reference proteome</keyword>
<dbReference type="PANTHER" id="PTHR12281:SF12">
    <property type="entry name" value="DEFECTIVE IN CULLIN NEDDYLATION PROTEIN"/>
    <property type="match status" value="1"/>
</dbReference>
<dbReference type="GO" id="GO:0045116">
    <property type="term" value="P:protein neddylation"/>
    <property type="evidence" value="ECO:0007669"/>
    <property type="project" value="TreeGrafter"/>
</dbReference>
<dbReference type="InterPro" id="IPR014764">
    <property type="entry name" value="DCN-prot"/>
</dbReference>
<evidence type="ECO:0000256" key="2">
    <source>
        <dbReference type="SAM" id="MobiDB-lite"/>
    </source>
</evidence>
<proteinExistence type="predicted"/>
<evidence type="ECO:0000259" key="3">
    <source>
        <dbReference type="PROSITE" id="PS51229"/>
    </source>
</evidence>
<comment type="function">
    <text evidence="1">Neddylation of cullins play an essential role in the regulation of SCF-type complexes activity.</text>
</comment>
<dbReference type="AlphaFoldDB" id="A0A4S8MXM5"/>
<reference evidence="4 5" key="1">
    <citation type="journal article" date="2019" name="Nat. Ecol. Evol.">
        <title>Megaphylogeny resolves global patterns of mushroom evolution.</title>
        <authorList>
            <person name="Varga T."/>
            <person name="Krizsan K."/>
            <person name="Foldi C."/>
            <person name="Dima B."/>
            <person name="Sanchez-Garcia M."/>
            <person name="Sanchez-Ramirez S."/>
            <person name="Szollosi G.J."/>
            <person name="Szarkandi J.G."/>
            <person name="Papp V."/>
            <person name="Albert L."/>
            <person name="Andreopoulos W."/>
            <person name="Angelini C."/>
            <person name="Antonin V."/>
            <person name="Barry K.W."/>
            <person name="Bougher N.L."/>
            <person name="Buchanan P."/>
            <person name="Buyck B."/>
            <person name="Bense V."/>
            <person name="Catcheside P."/>
            <person name="Chovatia M."/>
            <person name="Cooper J."/>
            <person name="Damon W."/>
            <person name="Desjardin D."/>
            <person name="Finy P."/>
            <person name="Geml J."/>
            <person name="Haridas S."/>
            <person name="Hughes K."/>
            <person name="Justo A."/>
            <person name="Karasinski D."/>
            <person name="Kautmanova I."/>
            <person name="Kiss B."/>
            <person name="Kocsube S."/>
            <person name="Kotiranta H."/>
            <person name="LaButti K.M."/>
            <person name="Lechner B.E."/>
            <person name="Liimatainen K."/>
            <person name="Lipzen A."/>
            <person name="Lukacs Z."/>
            <person name="Mihaltcheva S."/>
            <person name="Morgado L.N."/>
            <person name="Niskanen T."/>
            <person name="Noordeloos M.E."/>
            <person name="Ohm R.A."/>
            <person name="Ortiz-Santana B."/>
            <person name="Ovrebo C."/>
            <person name="Racz N."/>
            <person name="Riley R."/>
            <person name="Savchenko A."/>
            <person name="Shiryaev A."/>
            <person name="Soop K."/>
            <person name="Spirin V."/>
            <person name="Szebenyi C."/>
            <person name="Tomsovsky M."/>
            <person name="Tulloss R.E."/>
            <person name="Uehling J."/>
            <person name="Grigoriev I.V."/>
            <person name="Vagvolgyi C."/>
            <person name="Papp T."/>
            <person name="Martin F.M."/>
            <person name="Miettinen O."/>
            <person name="Hibbett D.S."/>
            <person name="Nagy L.G."/>
        </authorList>
    </citation>
    <scope>NUCLEOTIDE SEQUENCE [LARGE SCALE GENOMIC DNA]</scope>
    <source>
        <strain evidence="4 5">CBS 962.96</strain>
    </source>
</reference>
<dbReference type="Gene3D" id="1.10.238.10">
    <property type="entry name" value="EF-hand"/>
    <property type="match status" value="1"/>
</dbReference>
<dbReference type="OrthoDB" id="27198at2759"/>
<gene>
    <name evidence="4" type="ORF">K435DRAFT_174751</name>
</gene>
<dbReference type="PANTHER" id="PTHR12281">
    <property type="entry name" value="RP42 RELATED"/>
    <property type="match status" value="1"/>
</dbReference>
<dbReference type="Proteomes" id="UP000297245">
    <property type="component" value="Unassembled WGS sequence"/>
</dbReference>